<dbReference type="NCBIfam" id="TIGR00254">
    <property type="entry name" value="GGDEF"/>
    <property type="match status" value="1"/>
</dbReference>
<dbReference type="SMART" id="SM00267">
    <property type="entry name" value="GGDEF"/>
    <property type="match status" value="1"/>
</dbReference>
<evidence type="ECO:0000313" key="4">
    <source>
        <dbReference type="EMBL" id="MFC5547309.1"/>
    </source>
</evidence>
<evidence type="ECO:0000259" key="3">
    <source>
        <dbReference type="PROSITE" id="PS50887"/>
    </source>
</evidence>
<feature type="domain" description="GGDEF" evidence="3">
    <location>
        <begin position="1"/>
        <end position="117"/>
    </location>
</feature>
<dbReference type="Gene3D" id="3.30.70.270">
    <property type="match status" value="1"/>
</dbReference>
<evidence type="ECO:0000313" key="5">
    <source>
        <dbReference type="Proteomes" id="UP001596086"/>
    </source>
</evidence>
<dbReference type="PANTHER" id="PTHR45138:SF9">
    <property type="entry name" value="DIGUANYLATE CYCLASE DGCM-RELATED"/>
    <property type="match status" value="1"/>
</dbReference>
<dbReference type="InterPro" id="IPR050469">
    <property type="entry name" value="Diguanylate_Cyclase"/>
</dbReference>
<evidence type="ECO:0000256" key="2">
    <source>
        <dbReference type="ARBA" id="ARBA00034247"/>
    </source>
</evidence>
<keyword evidence="5" id="KW-1185">Reference proteome</keyword>
<proteinExistence type="predicted"/>
<accession>A0ABW0RR43</accession>
<dbReference type="InterPro" id="IPR000160">
    <property type="entry name" value="GGDEF_dom"/>
</dbReference>
<organism evidence="4 5">
    <name type="scientific">Massilia aerilata</name>
    <dbReference type="NCBI Taxonomy" id="453817"/>
    <lineage>
        <taxon>Bacteria</taxon>
        <taxon>Pseudomonadati</taxon>
        <taxon>Pseudomonadota</taxon>
        <taxon>Betaproteobacteria</taxon>
        <taxon>Burkholderiales</taxon>
        <taxon>Oxalobacteraceae</taxon>
        <taxon>Telluria group</taxon>
        <taxon>Massilia</taxon>
    </lineage>
</organism>
<comment type="catalytic activity">
    <reaction evidence="2">
        <text>2 GTP = 3',3'-c-di-GMP + 2 diphosphate</text>
        <dbReference type="Rhea" id="RHEA:24898"/>
        <dbReference type="ChEBI" id="CHEBI:33019"/>
        <dbReference type="ChEBI" id="CHEBI:37565"/>
        <dbReference type="ChEBI" id="CHEBI:58805"/>
        <dbReference type="EC" id="2.7.7.65"/>
    </reaction>
</comment>
<dbReference type="InterPro" id="IPR029787">
    <property type="entry name" value="Nucleotide_cyclase"/>
</dbReference>
<dbReference type="Proteomes" id="UP001596086">
    <property type="component" value="Unassembled WGS sequence"/>
</dbReference>
<gene>
    <name evidence="4" type="ORF">ACFPO9_02125</name>
</gene>
<comment type="caution">
    <text evidence="4">The sequence shown here is derived from an EMBL/GenBank/DDBJ whole genome shotgun (WGS) entry which is preliminary data.</text>
</comment>
<dbReference type="PROSITE" id="PS50887">
    <property type="entry name" value="GGDEF"/>
    <property type="match status" value="1"/>
</dbReference>
<evidence type="ECO:0000256" key="1">
    <source>
        <dbReference type="ARBA" id="ARBA00012528"/>
    </source>
</evidence>
<protein>
    <recommendedName>
        <fullName evidence="1">diguanylate cyclase</fullName>
        <ecNumber evidence="1">2.7.7.65</ecNumber>
    </recommendedName>
</protein>
<dbReference type="EC" id="2.7.7.65" evidence="1"/>
<dbReference type="SUPFAM" id="SSF55073">
    <property type="entry name" value="Nucleotide cyclase"/>
    <property type="match status" value="1"/>
</dbReference>
<dbReference type="EMBL" id="JBHSMZ010000001">
    <property type="protein sequence ID" value="MFC5547309.1"/>
    <property type="molecule type" value="Genomic_DNA"/>
</dbReference>
<dbReference type="Pfam" id="PF00990">
    <property type="entry name" value="GGDEF"/>
    <property type="match status" value="1"/>
</dbReference>
<dbReference type="PANTHER" id="PTHR45138">
    <property type="entry name" value="REGULATORY COMPONENTS OF SENSORY TRANSDUCTION SYSTEM"/>
    <property type="match status" value="1"/>
</dbReference>
<name>A0ABW0RR43_9BURK</name>
<sequence>MPGARTRWRWVSGDACLRRFAHILRANFRPGDTPIRYAGEEFIGVAPAVRPESMDARIAAARAQLGEAGDGTPPIGFSVGLSFLDADGDIEAAVAAADSAMYVQKKRKRRSAAGLTAVQSRAAGG</sequence>
<dbReference type="RefSeq" id="WP_379766345.1">
    <property type="nucleotide sequence ID" value="NZ_JBHSMZ010000001.1"/>
</dbReference>
<dbReference type="InterPro" id="IPR043128">
    <property type="entry name" value="Rev_trsase/Diguanyl_cyclase"/>
</dbReference>
<reference evidence="5" key="1">
    <citation type="journal article" date="2019" name="Int. J. Syst. Evol. Microbiol.">
        <title>The Global Catalogue of Microorganisms (GCM) 10K type strain sequencing project: providing services to taxonomists for standard genome sequencing and annotation.</title>
        <authorList>
            <consortium name="The Broad Institute Genomics Platform"/>
            <consortium name="The Broad Institute Genome Sequencing Center for Infectious Disease"/>
            <person name="Wu L."/>
            <person name="Ma J."/>
        </authorList>
    </citation>
    <scope>NUCLEOTIDE SEQUENCE [LARGE SCALE GENOMIC DNA]</scope>
    <source>
        <strain evidence="5">CGMCC 4.5798</strain>
    </source>
</reference>